<evidence type="ECO:0000313" key="14">
    <source>
        <dbReference type="Proteomes" id="UP001165427"/>
    </source>
</evidence>
<dbReference type="InterPro" id="IPR012337">
    <property type="entry name" value="RNaseH-like_sf"/>
</dbReference>
<evidence type="ECO:0000256" key="11">
    <source>
        <dbReference type="SAM" id="MobiDB-lite"/>
    </source>
</evidence>
<reference evidence="13" key="1">
    <citation type="submission" date="2022-04" db="EMBL/GenBank/DDBJ databases">
        <title>Desulfatitalea alkaliphila sp. nov., a novel anaerobic sulfate-reducing bacterium isolated from terrestrial mud volcano, Taman Peninsula, Russia.</title>
        <authorList>
            <person name="Khomyakova M.A."/>
            <person name="Merkel A.Y."/>
            <person name="Slobodkin A.I."/>
        </authorList>
    </citation>
    <scope>NUCLEOTIDE SEQUENCE</scope>
    <source>
        <strain evidence="13">M08but</strain>
    </source>
</reference>
<feature type="domain" description="RNase H type-1" evidence="12">
    <location>
        <begin position="96"/>
        <end position="226"/>
    </location>
</feature>
<dbReference type="PROSITE" id="PS50879">
    <property type="entry name" value="RNASE_H_1"/>
    <property type="match status" value="1"/>
</dbReference>
<evidence type="ECO:0000256" key="2">
    <source>
        <dbReference type="ARBA" id="ARBA00001946"/>
    </source>
</evidence>
<dbReference type="RefSeq" id="WP_246906353.1">
    <property type="nucleotide sequence ID" value="NZ_JALJRB010000008.1"/>
</dbReference>
<comment type="catalytic activity">
    <reaction evidence="1">
        <text>Endonucleolytic cleavage to 5'-phosphomonoester.</text>
        <dbReference type="EC" id="3.1.26.4"/>
    </reaction>
</comment>
<accession>A0AA41R311</accession>
<evidence type="ECO:0000256" key="9">
    <source>
        <dbReference type="ARBA" id="ARBA00022801"/>
    </source>
</evidence>
<comment type="cofactor">
    <cofactor evidence="2">
        <name>Mg(2+)</name>
        <dbReference type="ChEBI" id="CHEBI:18420"/>
    </cofactor>
</comment>
<dbReference type="GO" id="GO:0004523">
    <property type="term" value="F:RNA-DNA hybrid ribonuclease activity"/>
    <property type="evidence" value="ECO:0007669"/>
    <property type="project" value="UniProtKB-EC"/>
</dbReference>
<gene>
    <name evidence="13" type="ORF">MRX98_09535</name>
</gene>
<dbReference type="AlphaFoldDB" id="A0AA41R311"/>
<comment type="caution">
    <text evidence="13">The sequence shown here is derived from an EMBL/GenBank/DDBJ whole genome shotgun (WGS) entry which is preliminary data.</text>
</comment>
<sequence length="229" mass="25185">MAITKDHPHWQRMQFKNNKVWMATDAHHRPLLEKGKVLIKYQLDQPHEYRVPQARVTALAPDGGIVPSVDAPARPKRAPKAKPNPAAQPAVSAETCARSICIYTDGACSGNPGPAGIGAVLRYKGKEKEISRYIGTATNNIAELEAIRTALEAVKNRDLPVIVFSDSSYALGLLTRGWKAKENQALVQKLRDLAATFRDLRFVKVKGHSGHPDNERADRLAVQSLNGKQ</sequence>
<evidence type="ECO:0000256" key="6">
    <source>
        <dbReference type="ARBA" id="ARBA00022722"/>
    </source>
</evidence>
<evidence type="ECO:0000256" key="7">
    <source>
        <dbReference type="ARBA" id="ARBA00022723"/>
    </source>
</evidence>
<dbReference type="CDD" id="cd09278">
    <property type="entry name" value="RNase_HI_prokaryote_like"/>
    <property type="match status" value="1"/>
</dbReference>
<evidence type="ECO:0000256" key="8">
    <source>
        <dbReference type="ARBA" id="ARBA00022759"/>
    </source>
</evidence>
<keyword evidence="6" id="KW-0540">Nuclease</keyword>
<dbReference type="SUPFAM" id="SSF53098">
    <property type="entry name" value="Ribonuclease H-like"/>
    <property type="match status" value="1"/>
</dbReference>
<dbReference type="EMBL" id="JALJRB010000008">
    <property type="protein sequence ID" value="MCJ8500811.1"/>
    <property type="molecule type" value="Genomic_DNA"/>
</dbReference>
<evidence type="ECO:0000256" key="5">
    <source>
        <dbReference type="ARBA" id="ARBA00012180"/>
    </source>
</evidence>
<dbReference type="InterPro" id="IPR036397">
    <property type="entry name" value="RNaseH_sf"/>
</dbReference>
<proteinExistence type="inferred from homology"/>
<keyword evidence="7" id="KW-0479">Metal-binding</keyword>
<dbReference type="PANTHER" id="PTHR10642">
    <property type="entry name" value="RIBONUCLEASE H1"/>
    <property type="match status" value="1"/>
</dbReference>
<protein>
    <recommendedName>
        <fullName evidence="5">ribonuclease H</fullName>
        <ecNumber evidence="5">3.1.26.4</ecNumber>
    </recommendedName>
</protein>
<evidence type="ECO:0000313" key="13">
    <source>
        <dbReference type="EMBL" id="MCJ8500811.1"/>
    </source>
</evidence>
<dbReference type="Gene3D" id="3.30.420.10">
    <property type="entry name" value="Ribonuclease H-like superfamily/Ribonuclease H"/>
    <property type="match status" value="1"/>
</dbReference>
<keyword evidence="8" id="KW-0255">Endonuclease</keyword>
<dbReference type="InterPro" id="IPR002156">
    <property type="entry name" value="RNaseH_domain"/>
</dbReference>
<comment type="subunit">
    <text evidence="4">Monomer.</text>
</comment>
<dbReference type="InterPro" id="IPR022892">
    <property type="entry name" value="RNaseHI"/>
</dbReference>
<dbReference type="Pfam" id="PF00075">
    <property type="entry name" value="RNase_H"/>
    <property type="match status" value="1"/>
</dbReference>
<keyword evidence="9" id="KW-0378">Hydrolase</keyword>
<dbReference type="GO" id="GO:0046872">
    <property type="term" value="F:metal ion binding"/>
    <property type="evidence" value="ECO:0007669"/>
    <property type="project" value="UniProtKB-KW"/>
</dbReference>
<keyword evidence="14" id="KW-1185">Reference proteome</keyword>
<feature type="region of interest" description="Disordered" evidence="11">
    <location>
        <begin position="67"/>
        <end position="88"/>
    </location>
</feature>
<evidence type="ECO:0000259" key="12">
    <source>
        <dbReference type="PROSITE" id="PS50879"/>
    </source>
</evidence>
<dbReference type="Proteomes" id="UP001165427">
    <property type="component" value="Unassembled WGS sequence"/>
</dbReference>
<dbReference type="GO" id="GO:0043137">
    <property type="term" value="P:DNA replication, removal of RNA primer"/>
    <property type="evidence" value="ECO:0007669"/>
    <property type="project" value="TreeGrafter"/>
</dbReference>
<dbReference type="GO" id="GO:0003676">
    <property type="term" value="F:nucleic acid binding"/>
    <property type="evidence" value="ECO:0007669"/>
    <property type="project" value="InterPro"/>
</dbReference>
<feature type="region of interest" description="Disordered" evidence="11">
    <location>
        <begin position="207"/>
        <end position="229"/>
    </location>
</feature>
<keyword evidence="10" id="KW-0460">Magnesium</keyword>
<dbReference type="InterPro" id="IPR050092">
    <property type="entry name" value="RNase_H"/>
</dbReference>
<evidence type="ECO:0000256" key="4">
    <source>
        <dbReference type="ARBA" id="ARBA00011245"/>
    </source>
</evidence>
<evidence type="ECO:0000256" key="3">
    <source>
        <dbReference type="ARBA" id="ARBA00005300"/>
    </source>
</evidence>
<feature type="compositionally biased region" description="Basic and acidic residues" evidence="11">
    <location>
        <begin position="210"/>
        <end position="219"/>
    </location>
</feature>
<evidence type="ECO:0000256" key="1">
    <source>
        <dbReference type="ARBA" id="ARBA00000077"/>
    </source>
</evidence>
<organism evidence="13 14">
    <name type="scientific">Desulfatitalea alkaliphila</name>
    <dbReference type="NCBI Taxonomy" id="2929485"/>
    <lineage>
        <taxon>Bacteria</taxon>
        <taxon>Pseudomonadati</taxon>
        <taxon>Thermodesulfobacteriota</taxon>
        <taxon>Desulfobacteria</taxon>
        <taxon>Desulfobacterales</taxon>
        <taxon>Desulfosarcinaceae</taxon>
        <taxon>Desulfatitalea</taxon>
    </lineage>
</organism>
<dbReference type="PANTHER" id="PTHR10642:SF26">
    <property type="entry name" value="RIBONUCLEASE H1"/>
    <property type="match status" value="1"/>
</dbReference>
<dbReference type="EC" id="3.1.26.4" evidence="5"/>
<comment type="similarity">
    <text evidence="3">Belongs to the RNase H family.</text>
</comment>
<name>A0AA41R311_9BACT</name>
<evidence type="ECO:0000256" key="10">
    <source>
        <dbReference type="ARBA" id="ARBA00022842"/>
    </source>
</evidence>